<dbReference type="EMBL" id="JAJJHW010003889">
    <property type="protein sequence ID" value="KAH8354955.1"/>
    <property type="molecule type" value="Genomic_DNA"/>
</dbReference>
<dbReference type="CDD" id="cd00143">
    <property type="entry name" value="PP2Cc"/>
    <property type="match status" value="1"/>
</dbReference>
<evidence type="ECO:0000256" key="1">
    <source>
        <dbReference type="ARBA" id="ARBA00001936"/>
    </source>
</evidence>
<dbReference type="Proteomes" id="UP001200034">
    <property type="component" value="Unassembled WGS sequence"/>
</dbReference>
<dbReference type="GO" id="GO:0004722">
    <property type="term" value="F:protein serine/threonine phosphatase activity"/>
    <property type="evidence" value="ECO:0007669"/>
    <property type="project" value="UniProtKB-EC"/>
</dbReference>
<keyword evidence="7 9" id="KW-0904">Protein phosphatase</keyword>
<name>A0AAD4JQW6_9MUSC</name>
<feature type="compositionally biased region" description="Acidic residues" evidence="10">
    <location>
        <begin position="394"/>
        <end position="433"/>
    </location>
</feature>
<feature type="compositionally biased region" description="Polar residues" evidence="10">
    <location>
        <begin position="309"/>
        <end position="323"/>
    </location>
</feature>
<feature type="region of interest" description="Disordered" evidence="10">
    <location>
        <begin position="219"/>
        <end position="433"/>
    </location>
</feature>
<evidence type="ECO:0000256" key="4">
    <source>
        <dbReference type="ARBA" id="ARBA00022723"/>
    </source>
</evidence>
<organism evidence="12 13">
    <name type="scientific">Drosophila rubida</name>
    <dbReference type="NCBI Taxonomy" id="30044"/>
    <lineage>
        <taxon>Eukaryota</taxon>
        <taxon>Metazoa</taxon>
        <taxon>Ecdysozoa</taxon>
        <taxon>Arthropoda</taxon>
        <taxon>Hexapoda</taxon>
        <taxon>Insecta</taxon>
        <taxon>Pterygota</taxon>
        <taxon>Neoptera</taxon>
        <taxon>Endopterygota</taxon>
        <taxon>Diptera</taxon>
        <taxon>Brachycera</taxon>
        <taxon>Muscomorpha</taxon>
        <taxon>Ephydroidea</taxon>
        <taxon>Drosophilidae</taxon>
        <taxon>Drosophila</taxon>
    </lineage>
</organism>
<dbReference type="AlphaFoldDB" id="A0AAD4JQW6"/>
<dbReference type="InterPro" id="IPR001932">
    <property type="entry name" value="PPM-type_phosphatase-like_dom"/>
</dbReference>
<dbReference type="Pfam" id="PF00481">
    <property type="entry name" value="PP2C"/>
    <property type="match status" value="2"/>
</dbReference>
<feature type="compositionally biased region" description="Low complexity" evidence="10">
    <location>
        <begin position="219"/>
        <end position="236"/>
    </location>
</feature>
<dbReference type="FunFam" id="3.60.40.10:FF:000116">
    <property type="entry name" value="Uncharacterized protein, isoform B"/>
    <property type="match status" value="1"/>
</dbReference>
<feature type="compositionally biased region" description="Low complexity" evidence="10">
    <location>
        <begin position="380"/>
        <end position="392"/>
    </location>
</feature>
<feature type="compositionally biased region" description="Basic and acidic residues" evidence="10">
    <location>
        <begin position="685"/>
        <end position="701"/>
    </location>
</feature>
<comment type="similarity">
    <text evidence="2 9">Belongs to the PP2C family.</text>
</comment>
<evidence type="ECO:0000256" key="7">
    <source>
        <dbReference type="ARBA" id="ARBA00022912"/>
    </source>
</evidence>
<protein>
    <recommendedName>
        <fullName evidence="3">protein-serine/threonine phosphatase</fullName>
        <ecNumber evidence="3">3.1.3.16</ecNumber>
    </recommendedName>
</protein>
<dbReference type="SMART" id="SM00332">
    <property type="entry name" value="PP2Cc"/>
    <property type="match status" value="1"/>
</dbReference>
<keyword evidence="8" id="KW-0464">Manganese</keyword>
<proteinExistence type="inferred from homology"/>
<reference evidence="12" key="1">
    <citation type="journal article" date="2021" name="Mol. Ecol. Resour.">
        <title>Phylogenomic analyses of the genus Drosophila reveals genomic signals of climate adaptation.</title>
        <authorList>
            <person name="Li F."/>
            <person name="Rane R.V."/>
            <person name="Luria V."/>
            <person name="Xiong Z."/>
            <person name="Chen J."/>
            <person name="Li Z."/>
            <person name="Catullo R.A."/>
            <person name="Griffin P.C."/>
            <person name="Schiffer M."/>
            <person name="Pearce S."/>
            <person name="Lee S.F."/>
            <person name="McElroy K."/>
            <person name="Stocker A."/>
            <person name="Shirriffs J."/>
            <person name="Cockerell F."/>
            <person name="Coppin C."/>
            <person name="Sgro C.M."/>
            <person name="Karger A."/>
            <person name="Cain J.W."/>
            <person name="Weber J.A."/>
            <person name="Santpere G."/>
            <person name="Kirschner M.W."/>
            <person name="Hoffmann A.A."/>
            <person name="Oakeshott J.G."/>
            <person name="Zhang G."/>
        </authorList>
    </citation>
    <scope>NUCLEOTIDE SEQUENCE</scope>
    <source>
        <strain evidence="12">BGI-SZ-2011g</strain>
    </source>
</reference>
<evidence type="ECO:0000313" key="12">
    <source>
        <dbReference type="EMBL" id="KAH8354955.1"/>
    </source>
</evidence>
<evidence type="ECO:0000256" key="5">
    <source>
        <dbReference type="ARBA" id="ARBA00022801"/>
    </source>
</evidence>
<dbReference type="GO" id="GO:0046872">
    <property type="term" value="F:metal ion binding"/>
    <property type="evidence" value="ECO:0007669"/>
    <property type="project" value="UniProtKB-KW"/>
</dbReference>
<accession>A0AAD4JQW6</accession>
<dbReference type="EC" id="3.1.3.16" evidence="3"/>
<dbReference type="PANTHER" id="PTHR13832">
    <property type="entry name" value="PROTEIN PHOSPHATASE 2C"/>
    <property type="match status" value="1"/>
</dbReference>
<dbReference type="InterPro" id="IPR015655">
    <property type="entry name" value="PP2C"/>
</dbReference>
<dbReference type="SUPFAM" id="SSF81606">
    <property type="entry name" value="PP2C-like"/>
    <property type="match status" value="2"/>
</dbReference>
<evidence type="ECO:0000256" key="2">
    <source>
        <dbReference type="ARBA" id="ARBA00006702"/>
    </source>
</evidence>
<evidence type="ECO:0000313" key="13">
    <source>
        <dbReference type="Proteomes" id="UP001200034"/>
    </source>
</evidence>
<dbReference type="FunFam" id="3.60.40.10:FF:000103">
    <property type="entry name" value="Phosphatase 1G"/>
    <property type="match status" value="1"/>
</dbReference>
<dbReference type="InterPro" id="IPR000222">
    <property type="entry name" value="PP2C_BS"/>
</dbReference>
<evidence type="ECO:0000256" key="8">
    <source>
        <dbReference type="ARBA" id="ARBA00023211"/>
    </source>
</evidence>
<keyword evidence="4" id="KW-0479">Metal-binding</keyword>
<dbReference type="PROSITE" id="PS01032">
    <property type="entry name" value="PPM_1"/>
    <property type="match status" value="1"/>
</dbReference>
<keyword evidence="5 9" id="KW-0378">Hydrolase</keyword>
<evidence type="ECO:0000256" key="6">
    <source>
        <dbReference type="ARBA" id="ARBA00022842"/>
    </source>
</evidence>
<feature type="compositionally biased region" description="Basic and acidic residues" evidence="10">
    <location>
        <begin position="353"/>
        <end position="368"/>
    </location>
</feature>
<feature type="domain" description="PPM-type phosphatase" evidence="11">
    <location>
        <begin position="23"/>
        <end position="623"/>
    </location>
</feature>
<feature type="compositionally biased region" description="Polar residues" evidence="10">
    <location>
        <begin position="703"/>
        <end position="715"/>
    </location>
</feature>
<dbReference type="PROSITE" id="PS51746">
    <property type="entry name" value="PPM_2"/>
    <property type="match status" value="1"/>
</dbReference>
<keyword evidence="6" id="KW-0460">Magnesium</keyword>
<keyword evidence="13" id="KW-1185">Reference proteome</keyword>
<evidence type="ECO:0000256" key="9">
    <source>
        <dbReference type="RuleBase" id="RU003465"/>
    </source>
</evidence>
<feature type="region of interest" description="Disordered" evidence="10">
    <location>
        <begin position="658"/>
        <end position="727"/>
    </location>
</feature>
<dbReference type="InterPro" id="IPR036457">
    <property type="entry name" value="PPM-type-like_dom_sf"/>
</dbReference>
<feature type="compositionally biased region" description="Polar residues" evidence="10">
    <location>
        <begin position="288"/>
        <end position="299"/>
    </location>
</feature>
<dbReference type="Gene3D" id="3.60.40.10">
    <property type="entry name" value="PPM-type phosphatase domain"/>
    <property type="match status" value="2"/>
</dbReference>
<comment type="caution">
    <text evidence="12">The sequence shown here is derived from an EMBL/GenBank/DDBJ whole genome shotgun (WGS) entry which is preliminary data.</text>
</comment>
<evidence type="ECO:0000256" key="10">
    <source>
        <dbReference type="SAM" id="MobiDB-lite"/>
    </source>
</evidence>
<gene>
    <name evidence="12" type="ORF">KR093_002912</name>
</gene>
<evidence type="ECO:0000256" key="3">
    <source>
        <dbReference type="ARBA" id="ARBA00013081"/>
    </source>
</evidence>
<sequence length="727" mass="77319">MGAYLSHPKTDKASTDEFNELLIVGASSMQGWRNSQEDAHNAILDFDKNTSFFAVYDGHGGAEVAQYCADKLPEFLKNLETYKSGALEIALKDAFLGFDKTLLEPTVVTTLKILAGEHNIVDDEAEGYDEEDDAEELAELHEESHLPLNEVLEKYKGLPQTHDFAMIKSEAASGKLTTCSRGRRAAAVAAEAVNKAVMDPTSKPIGSSTSAAAAAAAAAISETDGPGPSCSKSSSKLEQEDESAVTSSSSSGACKNNTSPNVASKGTNTTTITKAEASNKLSGEGVATTEQNGNVTSSEAKAAVKTGVESATTSEDATVSGSSDVADKKANGNVADEAAGSKIEPVDISSTSKESENAVKKATSAHEDDSTDDDADYDENAVAKAQEIAAAEVSSDDDMDEDDEDDDDDDDDEDDDDDDEENVSEDDTDEDQLANDQFCANMIEEPGKDSGCTAVVCVLHGRDLFVANAGDSRCVISRNGKAIEMSLDHKPEDDEESRRIVKAGGRVTLDGRVNGGLNLSRALGDHAYKTNLELPAEAQMISALPDIKKLIISPEDEFMVLACDGIWNYMTSEEVVKFVRLRLKDENKKLSEVCEELFDNCLAPNTMGDGTGCDNMTAVIVKFQQKLQELPATIDPTETEDALLAAATLKLKNQGEQVALKRSASPDTPVDETESAENASKSKRVKIENDSANDKKGERNANDVISNTPASVSSVDDQKESVVVSST</sequence>
<evidence type="ECO:0000259" key="11">
    <source>
        <dbReference type="PROSITE" id="PS51746"/>
    </source>
</evidence>
<feature type="compositionally biased region" description="Acidic residues" evidence="10">
    <location>
        <begin position="369"/>
        <end position="379"/>
    </location>
</feature>
<feature type="compositionally biased region" description="Polar residues" evidence="10">
    <location>
        <begin position="252"/>
        <end position="273"/>
    </location>
</feature>
<comment type="cofactor">
    <cofactor evidence="1">
        <name>Mn(2+)</name>
        <dbReference type="ChEBI" id="CHEBI:29035"/>
    </cofactor>
</comment>
<dbReference type="PANTHER" id="PTHR13832:SF803">
    <property type="entry name" value="PROTEIN PHOSPHATASE 1G"/>
    <property type="match status" value="1"/>
</dbReference>